<name>A0ABD2YDG2_9GENT</name>
<proteinExistence type="predicted"/>
<gene>
    <name evidence="3" type="ORF">ACH5RR_035196</name>
</gene>
<sequence>MVRLVTCVACVMMIAVLITAQVAHASRASSLFISVSEEAEPPFSSRFSSTSSQVSVTLDDEKTELQNHAALTPDLVEDDYGSWGPTPYFGGGDRSPIPHSDSGAPVSGSGLKVQSSAQWSS</sequence>
<dbReference type="Proteomes" id="UP001630127">
    <property type="component" value="Unassembled WGS sequence"/>
</dbReference>
<feature type="signal peptide" evidence="2">
    <location>
        <begin position="1"/>
        <end position="25"/>
    </location>
</feature>
<protein>
    <submittedName>
        <fullName evidence="3">Uncharacterized protein</fullName>
    </submittedName>
</protein>
<reference evidence="3 4" key="1">
    <citation type="submission" date="2024-11" db="EMBL/GenBank/DDBJ databases">
        <title>A near-complete genome assembly of Cinchona calisaya.</title>
        <authorList>
            <person name="Lian D.C."/>
            <person name="Zhao X.W."/>
            <person name="Wei L."/>
        </authorList>
    </citation>
    <scope>NUCLEOTIDE SEQUENCE [LARGE SCALE GENOMIC DNA]</scope>
    <source>
        <tissue evidence="3">Nenye</tissue>
    </source>
</reference>
<feature type="chain" id="PRO_5044786235" evidence="2">
    <location>
        <begin position="26"/>
        <end position="121"/>
    </location>
</feature>
<evidence type="ECO:0000313" key="4">
    <source>
        <dbReference type="Proteomes" id="UP001630127"/>
    </source>
</evidence>
<dbReference type="EMBL" id="JBJUIK010000014">
    <property type="protein sequence ID" value="KAL3505355.1"/>
    <property type="molecule type" value="Genomic_DNA"/>
</dbReference>
<organism evidence="3 4">
    <name type="scientific">Cinchona calisaya</name>
    <dbReference type="NCBI Taxonomy" id="153742"/>
    <lineage>
        <taxon>Eukaryota</taxon>
        <taxon>Viridiplantae</taxon>
        <taxon>Streptophyta</taxon>
        <taxon>Embryophyta</taxon>
        <taxon>Tracheophyta</taxon>
        <taxon>Spermatophyta</taxon>
        <taxon>Magnoliopsida</taxon>
        <taxon>eudicotyledons</taxon>
        <taxon>Gunneridae</taxon>
        <taxon>Pentapetalae</taxon>
        <taxon>asterids</taxon>
        <taxon>lamiids</taxon>
        <taxon>Gentianales</taxon>
        <taxon>Rubiaceae</taxon>
        <taxon>Cinchonoideae</taxon>
        <taxon>Cinchoneae</taxon>
        <taxon>Cinchona</taxon>
    </lineage>
</organism>
<evidence type="ECO:0000313" key="3">
    <source>
        <dbReference type="EMBL" id="KAL3505355.1"/>
    </source>
</evidence>
<evidence type="ECO:0000256" key="2">
    <source>
        <dbReference type="SAM" id="SignalP"/>
    </source>
</evidence>
<dbReference type="AlphaFoldDB" id="A0ABD2YDG2"/>
<feature type="region of interest" description="Disordered" evidence="1">
    <location>
        <begin position="71"/>
        <end position="121"/>
    </location>
</feature>
<comment type="caution">
    <text evidence="3">The sequence shown here is derived from an EMBL/GenBank/DDBJ whole genome shotgun (WGS) entry which is preliminary data.</text>
</comment>
<feature type="compositionally biased region" description="Polar residues" evidence="1">
    <location>
        <begin position="112"/>
        <end position="121"/>
    </location>
</feature>
<keyword evidence="4" id="KW-1185">Reference proteome</keyword>
<evidence type="ECO:0000256" key="1">
    <source>
        <dbReference type="SAM" id="MobiDB-lite"/>
    </source>
</evidence>
<accession>A0ABD2YDG2</accession>
<keyword evidence="2" id="KW-0732">Signal</keyword>